<evidence type="ECO:0000256" key="1">
    <source>
        <dbReference type="SAM" id="Phobius"/>
    </source>
</evidence>
<accession>A9P9A6</accession>
<keyword evidence="1" id="KW-0472">Membrane</keyword>
<name>A9P9A6_POPTR</name>
<dbReference type="EMBL" id="EF144740">
    <property type="protein sequence ID" value="ABK92959.1"/>
    <property type="molecule type" value="mRNA"/>
</dbReference>
<organism evidence="2">
    <name type="scientific">Populus trichocarpa</name>
    <name type="common">Western balsam poplar</name>
    <name type="synonym">Populus balsamifera subsp. trichocarpa</name>
    <dbReference type="NCBI Taxonomy" id="3694"/>
    <lineage>
        <taxon>Eukaryota</taxon>
        <taxon>Viridiplantae</taxon>
        <taxon>Streptophyta</taxon>
        <taxon>Embryophyta</taxon>
        <taxon>Tracheophyta</taxon>
        <taxon>Spermatophyta</taxon>
        <taxon>Magnoliopsida</taxon>
        <taxon>eudicotyledons</taxon>
        <taxon>Gunneridae</taxon>
        <taxon>Pentapetalae</taxon>
        <taxon>rosids</taxon>
        <taxon>fabids</taxon>
        <taxon>Malpighiales</taxon>
        <taxon>Salicaceae</taxon>
        <taxon>Saliceae</taxon>
        <taxon>Populus</taxon>
    </lineage>
</organism>
<sequence length="95" mass="10665">MSSELVFVAALSKLTTSSESRDARIVPFLRWTKIMGVSLIAQLLTLPGRLIILLSLPFLLSQQQFLLPIIIFLYFFNFFSSHPISCLTFSNIIAG</sequence>
<keyword evidence="1" id="KW-1133">Transmembrane helix</keyword>
<dbReference type="AlphaFoldDB" id="A9P9A6"/>
<evidence type="ECO:0000313" key="2">
    <source>
        <dbReference type="EMBL" id="ABK92959.1"/>
    </source>
</evidence>
<proteinExistence type="evidence at transcript level"/>
<keyword evidence="1" id="KW-0812">Transmembrane</keyword>
<protein>
    <submittedName>
        <fullName evidence="2">Uncharacterized protein</fullName>
    </submittedName>
</protein>
<reference evidence="2" key="1">
    <citation type="journal article" date="2008" name="BMC Genomics">
        <title>Analysis of 4,664 high-quality sequence-finished poplar full-length cDNA clones and their utility for the discovery of genes responding to insect feeding.</title>
        <authorList>
            <person name="Ralph S.G."/>
            <person name="Chun H.J."/>
            <person name="Cooper D."/>
            <person name="Kirkpatrick R."/>
            <person name="Kolosova N."/>
            <person name="Gunter L."/>
            <person name="Tuskan G.A."/>
            <person name="Douglas C.J."/>
            <person name="Holt R.A."/>
            <person name="Jones S.J."/>
            <person name="Marra M.A."/>
            <person name="Bohlmann J."/>
        </authorList>
    </citation>
    <scope>NUCLEOTIDE SEQUENCE</scope>
    <source>
        <tissue evidence="2">Phloem and cambium</tissue>
    </source>
</reference>
<feature type="transmembrane region" description="Helical" evidence="1">
    <location>
        <begin position="72"/>
        <end position="94"/>
    </location>
</feature>
<feature type="transmembrane region" description="Helical" evidence="1">
    <location>
        <begin position="36"/>
        <end position="60"/>
    </location>
</feature>